<gene>
    <name evidence="4" type="ORF">METZ01_LOCUS299904</name>
</gene>
<feature type="coiled-coil region" evidence="1">
    <location>
        <begin position="62"/>
        <end position="89"/>
    </location>
</feature>
<name>A0A382MEG6_9ZZZZ</name>
<dbReference type="GO" id="GO:0016780">
    <property type="term" value="F:phosphotransferase activity, for other substituted phosphate groups"/>
    <property type="evidence" value="ECO:0007669"/>
    <property type="project" value="TreeGrafter"/>
</dbReference>
<evidence type="ECO:0000256" key="2">
    <source>
        <dbReference type="SAM" id="Phobius"/>
    </source>
</evidence>
<dbReference type="AlphaFoldDB" id="A0A382MEG6"/>
<dbReference type="InterPro" id="IPR003362">
    <property type="entry name" value="Bact_transf"/>
</dbReference>
<protein>
    <recommendedName>
        <fullName evidence="3">Bacterial sugar transferase domain-containing protein</fullName>
    </recommendedName>
</protein>
<dbReference type="PANTHER" id="PTHR30576:SF0">
    <property type="entry name" value="UNDECAPRENYL-PHOSPHATE N-ACETYLGALACTOSAMINYL 1-PHOSPHATE TRANSFERASE-RELATED"/>
    <property type="match status" value="1"/>
</dbReference>
<reference evidence="4" key="1">
    <citation type="submission" date="2018-05" db="EMBL/GenBank/DDBJ databases">
        <authorList>
            <person name="Lanie J.A."/>
            <person name="Ng W.-L."/>
            <person name="Kazmierczak K.M."/>
            <person name="Andrzejewski T.M."/>
            <person name="Davidsen T.M."/>
            <person name="Wayne K.J."/>
            <person name="Tettelin H."/>
            <person name="Glass J.I."/>
            <person name="Rusch D."/>
            <person name="Podicherti R."/>
            <person name="Tsui H.-C.T."/>
            <person name="Winkler M.E."/>
        </authorList>
    </citation>
    <scope>NUCLEOTIDE SEQUENCE</scope>
</reference>
<proteinExistence type="predicted"/>
<dbReference type="Pfam" id="PF02397">
    <property type="entry name" value="Bac_transf"/>
    <property type="match status" value="1"/>
</dbReference>
<evidence type="ECO:0000313" key="4">
    <source>
        <dbReference type="EMBL" id="SVC47050.1"/>
    </source>
</evidence>
<keyword evidence="1" id="KW-0175">Coiled coil</keyword>
<sequence>MNYLNKIIKFVTIIIVLTLSLPLLTIISLLTLIDSGLPIIHKREVIGLNGSKFTFYKYRTMVQNANEVLKQWKSENNKLYEEYKEHTKLKNDPRVTKTGKFLRKSSLDELPQLINVLKGQMNLIGPRPITYIESTLIDNEKLKIRNSVRPGITGLWQVNGRQETTFKQRIDLDIVYVKKRSILFDFKILLKTIPIVFRGKGAF</sequence>
<evidence type="ECO:0000259" key="3">
    <source>
        <dbReference type="Pfam" id="PF02397"/>
    </source>
</evidence>
<organism evidence="4">
    <name type="scientific">marine metagenome</name>
    <dbReference type="NCBI Taxonomy" id="408172"/>
    <lineage>
        <taxon>unclassified sequences</taxon>
        <taxon>metagenomes</taxon>
        <taxon>ecological metagenomes</taxon>
    </lineage>
</organism>
<feature type="transmembrane region" description="Helical" evidence="2">
    <location>
        <begin position="7"/>
        <end position="33"/>
    </location>
</feature>
<feature type="domain" description="Bacterial sugar transferase" evidence="3">
    <location>
        <begin position="8"/>
        <end position="197"/>
    </location>
</feature>
<keyword evidence="2" id="KW-0812">Transmembrane</keyword>
<accession>A0A382MEG6</accession>
<keyword evidence="2" id="KW-0472">Membrane</keyword>
<keyword evidence="2" id="KW-1133">Transmembrane helix</keyword>
<dbReference type="EMBL" id="UINC01092991">
    <property type="protein sequence ID" value="SVC47050.1"/>
    <property type="molecule type" value="Genomic_DNA"/>
</dbReference>
<evidence type="ECO:0000256" key="1">
    <source>
        <dbReference type="SAM" id="Coils"/>
    </source>
</evidence>
<dbReference type="PANTHER" id="PTHR30576">
    <property type="entry name" value="COLANIC BIOSYNTHESIS UDP-GLUCOSE LIPID CARRIER TRANSFERASE"/>
    <property type="match status" value="1"/>
</dbReference>